<evidence type="ECO:0000256" key="2">
    <source>
        <dbReference type="ARBA" id="ARBA00023239"/>
    </source>
</evidence>
<keyword evidence="2" id="KW-0456">Lyase</keyword>
<reference evidence="3" key="1">
    <citation type="submission" date="2020-05" db="EMBL/GenBank/DDBJ databases">
        <title>Mycena genomes resolve the evolution of fungal bioluminescence.</title>
        <authorList>
            <person name="Tsai I.J."/>
        </authorList>
    </citation>
    <scope>NUCLEOTIDE SEQUENCE</scope>
    <source>
        <strain evidence="3">160909Yilan</strain>
    </source>
</reference>
<evidence type="ECO:0000313" key="3">
    <source>
        <dbReference type="EMBL" id="KAF7372788.1"/>
    </source>
</evidence>
<dbReference type="GO" id="GO:0016838">
    <property type="term" value="F:carbon-oxygen lyase activity, acting on phosphates"/>
    <property type="evidence" value="ECO:0007669"/>
    <property type="project" value="InterPro"/>
</dbReference>
<dbReference type="Gene3D" id="1.10.600.10">
    <property type="entry name" value="Farnesyl Diphosphate Synthase"/>
    <property type="match status" value="1"/>
</dbReference>
<dbReference type="AlphaFoldDB" id="A0A8H6Z5N6"/>
<gene>
    <name evidence="3" type="ORF">MSAN_00484600</name>
</gene>
<dbReference type="Pfam" id="PF06330">
    <property type="entry name" value="TRI5"/>
    <property type="match status" value="1"/>
</dbReference>
<keyword evidence="4" id="KW-1185">Reference proteome</keyword>
<comment type="caution">
    <text evidence="3">The sequence shown here is derived from an EMBL/GenBank/DDBJ whole genome shotgun (WGS) entry which is preliminary data.</text>
</comment>
<dbReference type="InterPro" id="IPR008949">
    <property type="entry name" value="Isoprenoid_synthase_dom_sf"/>
</dbReference>
<protein>
    <submittedName>
        <fullName evidence="3">Trichodiene synthase</fullName>
    </submittedName>
</protein>
<proteinExistence type="inferred from homology"/>
<dbReference type="OrthoDB" id="2998174at2759"/>
<evidence type="ECO:0000256" key="1">
    <source>
        <dbReference type="ARBA" id="ARBA00007946"/>
    </source>
</evidence>
<dbReference type="Proteomes" id="UP000623467">
    <property type="component" value="Unassembled WGS sequence"/>
</dbReference>
<name>A0A8H6Z5N6_9AGAR</name>
<organism evidence="3 4">
    <name type="scientific">Mycena sanguinolenta</name>
    <dbReference type="NCBI Taxonomy" id="230812"/>
    <lineage>
        <taxon>Eukaryota</taxon>
        <taxon>Fungi</taxon>
        <taxon>Dikarya</taxon>
        <taxon>Basidiomycota</taxon>
        <taxon>Agaricomycotina</taxon>
        <taxon>Agaricomycetes</taxon>
        <taxon>Agaricomycetidae</taxon>
        <taxon>Agaricales</taxon>
        <taxon>Marasmiineae</taxon>
        <taxon>Mycenaceae</taxon>
        <taxon>Mycena</taxon>
    </lineage>
</organism>
<comment type="similarity">
    <text evidence="1">Belongs to the trichodiene synthase family.</text>
</comment>
<dbReference type="EMBL" id="JACAZH010000003">
    <property type="protein sequence ID" value="KAF7372788.1"/>
    <property type="molecule type" value="Genomic_DNA"/>
</dbReference>
<accession>A0A8H6Z5N6</accession>
<sequence length="317" mass="35272">MASALDPADHIGILPSKAGGGVVTVDQGEAVLNIAASFIRALDYHPPPFPQDVALHKATVQTLESWDIGDAVDGFMKCVDVGVAAAELFYPSHEGMKWMDNVADSILDALTAFQARFYAGQPHLHPGLDCYAAFMLRLYDHYEPYVADAMIMSSCTFINGSCLEVRALTKRVATKSDAKLWPYYVRSLSGISGFYSYACFPKKDHPDVVDYVQAIPEILIFTNFLNDKAHPSFYKEEMDGELHNYCQMKSRVSGHHPIKILQDVADETVAVAKRAAVILQDSPAALKAFKEYEQGYIRFHLDVGHYRLPANWKAQFL</sequence>
<dbReference type="SUPFAM" id="SSF48576">
    <property type="entry name" value="Terpenoid synthases"/>
    <property type="match status" value="1"/>
</dbReference>
<evidence type="ECO:0000313" key="4">
    <source>
        <dbReference type="Proteomes" id="UP000623467"/>
    </source>
</evidence>
<dbReference type="InterPro" id="IPR024652">
    <property type="entry name" value="Trichodiene_synth"/>
</dbReference>